<organism evidence="6 7">
    <name type="scientific">Facklamia lactis</name>
    <dbReference type="NCBI Taxonomy" id="2749967"/>
    <lineage>
        <taxon>Bacteria</taxon>
        <taxon>Bacillati</taxon>
        <taxon>Bacillota</taxon>
        <taxon>Bacilli</taxon>
        <taxon>Lactobacillales</taxon>
        <taxon>Aerococcaceae</taxon>
        <taxon>Facklamia</taxon>
    </lineage>
</organism>
<evidence type="ECO:0000313" key="7">
    <source>
        <dbReference type="Proteomes" id="UP000721415"/>
    </source>
</evidence>
<dbReference type="Proteomes" id="UP000721415">
    <property type="component" value="Unassembled WGS sequence"/>
</dbReference>
<evidence type="ECO:0000256" key="3">
    <source>
        <dbReference type="ARBA" id="ARBA00022679"/>
    </source>
</evidence>
<protein>
    <submittedName>
        <fullName evidence="6">PTS lactose/cellobiose transporter subunit IIA</fullName>
    </submittedName>
</protein>
<proteinExistence type="predicted"/>
<sequence length="119" mass="13462">MSENTYKTGRDSVEEIIFEIIANGGNAKSLAYEAIMESENGHFEKAEALLKEADESLKLAHNTQTQLITDEVNGKHIQVSVLFVHAQDHLMSAIEVRSLAERFIHLNQRLAKLENREEN</sequence>
<dbReference type="PIRSF" id="PIRSF000699">
    <property type="entry name" value="PTS_IILac_III"/>
    <property type="match status" value="1"/>
</dbReference>
<gene>
    <name evidence="6" type="ORF">HZY91_02340</name>
</gene>
<evidence type="ECO:0000256" key="4">
    <source>
        <dbReference type="ARBA" id="ARBA00022683"/>
    </source>
</evidence>
<keyword evidence="7" id="KW-1185">Reference proteome</keyword>
<dbReference type="CDD" id="cd00215">
    <property type="entry name" value="PTS_IIA_lac"/>
    <property type="match status" value="1"/>
</dbReference>
<keyword evidence="4" id="KW-0598">Phosphotransferase system</keyword>
<evidence type="ECO:0000256" key="2">
    <source>
        <dbReference type="ARBA" id="ARBA00022597"/>
    </source>
</evidence>
<dbReference type="EMBL" id="JACBXQ010000001">
    <property type="protein sequence ID" value="MBG9985730.1"/>
    <property type="molecule type" value="Genomic_DNA"/>
</dbReference>
<keyword evidence="1" id="KW-0813">Transport</keyword>
<evidence type="ECO:0000256" key="1">
    <source>
        <dbReference type="ARBA" id="ARBA00022448"/>
    </source>
</evidence>
<evidence type="ECO:0000256" key="5">
    <source>
        <dbReference type="PROSITE-ProRule" id="PRU00418"/>
    </source>
</evidence>
<dbReference type="InterPro" id="IPR003188">
    <property type="entry name" value="PTS_IIA_lac/cel"/>
</dbReference>
<dbReference type="PANTHER" id="PTHR34382">
    <property type="entry name" value="PTS SYSTEM N,N'-DIACETYLCHITOBIOSE-SPECIFIC EIIA COMPONENT"/>
    <property type="match status" value="1"/>
</dbReference>
<dbReference type="InterPro" id="IPR036542">
    <property type="entry name" value="PTS_IIA_lac/cel_sf"/>
</dbReference>
<reference evidence="6 7" key="1">
    <citation type="submission" date="2020-07" db="EMBL/GenBank/DDBJ databases">
        <title>Facklamia lactis sp. nov., isolated from raw milk.</title>
        <authorList>
            <person name="Doll E.V."/>
            <person name="Huptas C."/>
            <person name="Staib L."/>
            <person name="Wenning M."/>
            <person name="Scherer S."/>
        </authorList>
    </citation>
    <scope>NUCLEOTIDE SEQUENCE [LARGE SCALE GENOMIC DNA]</scope>
    <source>
        <strain evidence="6 7">DSM 111018</strain>
    </source>
</reference>
<keyword evidence="2" id="KW-0762">Sugar transport</keyword>
<accession>A0ABS0LNI9</accession>
<dbReference type="PANTHER" id="PTHR34382:SF7">
    <property type="entry name" value="PTS SYSTEM N,N'-DIACETYLCHITOBIOSE-SPECIFIC EIIA COMPONENT"/>
    <property type="match status" value="1"/>
</dbReference>
<feature type="modified residue" description="Phosphohistidine; by HPr" evidence="5">
    <location>
        <position position="85"/>
    </location>
</feature>
<dbReference type="PROSITE" id="PS51095">
    <property type="entry name" value="PTS_EIIA_TYPE_3"/>
    <property type="match status" value="1"/>
</dbReference>
<name>A0ABS0LNI9_9LACT</name>
<dbReference type="Gene3D" id="1.20.58.80">
    <property type="entry name" value="Phosphotransferase system, lactose/cellobiose-type IIA subunit"/>
    <property type="match status" value="1"/>
</dbReference>
<dbReference type="SUPFAM" id="SSF46973">
    <property type="entry name" value="Enzyme IIa from lactose specific PTS, IIa-lac"/>
    <property type="match status" value="1"/>
</dbReference>
<comment type="caution">
    <text evidence="6">The sequence shown here is derived from an EMBL/GenBank/DDBJ whole genome shotgun (WGS) entry which is preliminary data.</text>
</comment>
<keyword evidence="3" id="KW-0808">Transferase</keyword>
<dbReference type="Pfam" id="PF02255">
    <property type="entry name" value="PTS_IIA"/>
    <property type="match status" value="1"/>
</dbReference>
<evidence type="ECO:0000313" key="6">
    <source>
        <dbReference type="EMBL" id="MBG9985730.1"/>
    </source>
</evidence>